<sequence>MRYTLWLFITLGLALLGIISFWPNYTENEFPLFTDILLIFVFIPCYFVFTFNLTAFLLKLTIKNKKLYRLF</sequence>
<keyword evidence="1" id="KW-0812">Transmembrane</keyword>
<proteinExistence type="predicted"/>
<accession>A0ABW5RG20</accession>
<protein>
    <submittedName>
        <fullName evidence="2">Uncharacterized protein</fullName>
    </submittedName>
</protein>
<dbReference type="EMBL" id="JBHUMM010000043">
    <property type="protein sequence ID" value="MFD2673379.1"/>
    <property type="molecule type" value="Genomic_DNA"/>
</dbReference>
<dbReference type="RefSeq" id="WP_379930946.1">
    <property type="nucleotide sequence ID" value="NZ_JBHUMM010000043.1"/>
</dbReference>
<comment type="caution">
    <text evidence="2">The sequence shown here is derived from an EMBL/GenBank/DDBJ whole genome shotgun (WGS) entry which is preliminary data.</text>
</comment>
<keyword evidence="1" id="KW-0472">Membrane</keyword>
<evidence type="ECO:0000256" key="1">
    <source>
        <dbReference type="SAM" id="Phobius"/>
    </source>
</evidence>
<feature type="transmembrane region" description="Helical" evidence="1">
    <location>
        <begin position="36"/>
        <end position="58"/>
    </location>
</feature>
<evidence type="ECO:0000313" key="2">
    <source>
        <dbReference type="EMBL" id="MFD2673379.1"/>
    </source>
</evidence>
<keyword evidence="1" id="KW-1133">Transmembrane helix</keyword>
<dbReference type="Proteomes" id="UP001597497">
    <property type="component" value="Unassembled WGS sequence"/>
</dbReference>
<feature type="non-terminal residue" evidence="2">
    <location>
        <position position="71"/>
    </location>
</feature>
<gene>
    <name evidence="2" type="ORF">ACFSUC_17550</name>
</gene>
<reference evidence="3" key="1">
    <citation type="journal article" date="2019" name="Int. J. Syst. Evol. Microbiol.">
        <title>The Global Catalogue of Microorganisms (GCM) 10K type strain sequencing project: providing services to taxonomists for standard genome sequencing and annotation.</title>
        <authorList>
            <consortium name="The Broad Institute Genomics Platform"/>
            <consortium name="The Broad Institute Genome Sequencing Center for Infectious Disease"/>
            <person name="Wu L."/>
            <person name="Ma J."/>
        </authorList>
    </citation>
    <scope>NUCLEOTIDE SEQUENCE [LARGE SCALE GENOMIC DNA]</scope>
    <source>
        <strain evidence="3">KCTC 33676</strain>
    </source>
</reference>
<keyword evidence="3" id="KW-1185">Reference proteome</keyword>
<evidence type="ECO:0000313" key="3">
    <source>
        <dbReference type="Proteomes" id="UP001597497"/>
    </source>
</evidence>
<organism evidence="2 3">
    <name type="scientific">Marinicrinis sediminis</name>
    <dbReference type="NCBI Taxonomy" id="1652465"/>
    <lineage>
        <taxon>Bacteria</taxon>
        <taxon>Bacillati</taxon>
        <taxon>Bacillota</taxon>
        <taxon>Bacilli</taxon>
        <taxon>Bacillales</taxon>
        <taxon>Paenibacillaceae</taxon>
    </lineage>
</organism>
<name>A0ABW5RG20_9BACL</name>